<dbReference type="PROSITE" id="PS50075">
    <property type="entry name" value="CARRIER"/>
    <property type="match status" value="4"/>
</dbReference>
<dbReference type="PANTHER" id="PTHR45527">
    <property type="entry name" value="NONRIBOSOMAL PEPTIDE SYNTHETASE"/>
    <property type="match status" value="1"/>
</dbReference>
<dbReference type="EMBL" id="JAUSUY010000004">
    <property type="protein sequence ID" value="MDT3425819.1"/>
    <property type="molecule type" value="Genomic_DNA"/>
</dbReference>
<feature type="domain" description="Carrier" evidence="8">
    <location>
        <begin position="1614"/>
        <end position="1689"/>
    </location>
</feature>
<evidence type="ECO:0000313" key="10">
    <source>
        <dbReference type="Proteomes" id="UP001248709"/>
    </source>
</evidence>
<dbReference type="InterPro" id="IPR023213">
    <property type="entry name" value="CAT-like_dom_sf"/>
</dbReference>
<keyword evidence="4" id="KW-0597">Phosphoprotein</keyword>
<dbReference type="PROSITE" id="PS00012">
    <property type="entry name" value="PHOSPHOPANTETHEINE"/>
    <property type="match status" value="2"/>
</dbReference>
<dbReference type="NCBIfam" id="NF003417">
    <property type="entry name" value="PRK04813.1"/>
    <property type="match status" value="5"/>
</dbReference>
<evidence type="ECO:0000259" key="8">
    <source>
        <dbReference type="PROSITE" id="PS50075"/>
    </source>
</evidence>
<keyword evidence="5" id="KW-0677">Repeat</keyword>
<evidence type="ECO:0000256" key="1">
    <source>
        <dbReference type="ARBA" id="ARBA00001957"/>
    </source>
</evidence>
<comment type="similarity">
    <text evidence="2">Belongs to the ATP-dependent AMP-binding enzyme family.</text>
</comment>
<protein>
    <submittedName>
        <fullName evidence="9">Amino acid adenylation domain-containing protein</fullName>
    </submittedName>
</protein>
<dbReference type="InterPro" id="IPR036736">
    <property type="entry name" value="ACP-like_sf"/>
</dbReference>
<feature type="domain" description="Carrier" evidence="8">
    <location>
        <begin position="590"/>
        <end position="665"/>
    </location>
</feature>
<dbReference type="SMART" id="SM01294">
    <property type="entry name" value="PKS_PP_betabranch"/>
    <property type="match status" value="1"/>
</dbReference>
<dbReference type="InterPro" id="IPR001242">
    <property type="entry name" value="Condensation_dom"/>
</dbReference>
<dbReference type="Gene3D" id="3.30.300.30">
    <property type="match status" value="4"/>
</dbReference>
<keyword evidence="10" id="KW-1185">Reference proteome</keyword>
<keyword evidence="3" id="KW-0596">Phosphopantetheine</keyword>
<dbReference type="CDD" id="cd05930">
    <property type="entry name" value="A_NRPS"/>
    <property type="match status" value="1"/>
</dbReference>
<feature type="domain" description="Carrier" evidence="8">
    <location>
        <begin position="3690"/>
        <end position="3768"/>
    </location>
</feature>
<reference evidence="9 10" key="1">
    <citation type="submission" date="2023-07" db="EMBL/GenBank/DDBJ databases">
        <title>Genomic Encyclopedia of Type Strains, Phase IV (KMG-IV): sequencing the most valuable type-strain genomes for metagenomic binning, comparative biology and taxonomic classification.</title>
        <authorList>
            <person name="Goeker M."/>
        </authorList>
    </citation>
    <scope>NUCLEOTIDE SEQUENCE [LARGE SCALE GENOMIC DNA]</scope>
    <source>
        <strain evidence="9 10">T98</strain>
    </source>
</reference>
<dbReference type="SMART" id="SM00823">
    <property type="entry name" value="PKS_PP"/>
    <property type="match status" value="4"/>
</dbReference>
<dbReference type="Gene3D" id="3.40.50.12780">
    <property type="entry name" value="N-terminal domain of ligase-like"/>
    <property type="match status" value="1"/>
</dbReference>
<evidence type="ECO:0000256" key="2">
    <source>
        <dbReference type="ARBA" id="ARBA00006432"/>
    </source>
</evidence>
<dbReference type="PROSITE" id="PS00455">
    <property type="entry name" value="AMP_BINDING"/>
    <property type="match status" value="4"/>
</dbReference>
<evidence type="ECO:0000256" key="5">
    <source>
        <dbReference type="ARBA" id="ARBA00022737"/>
    </source>
</evidence>
<organism evidence="9 10">
    <name type="scientific">Paenibacillus forsythiae</name>
    <dbReference type="NCBI Taxonomy" id="365616"/>
    <lineage>
        <taxon>Bacteria</taxon>
        <taxon>Bacillati</taxon>
        <taxon>Bacillota</taxon>
        <taxon>Bacilli</taxon>
        <taxon>Bacillales</taxon>
        <taxon>Paenibacillaceae</taxon>
        <taxon>Paenibacillus</taxon>
    </lineage>
</organism>
<dbReference type="InterPro" id="IPR010071">
    <property type="entry name" value="AA_adenyl_dom"/>
</dbReference>
<evidence type="ECO:0000256" key="6">
    <source>
        <dbReference type="ARBA" id="ARBA00023194"/>
    </source>
</evidence>
<dbReference type="Gene3D" id="3.40.50.980">
    <property type="match status" value="6"/>
</dbReference>
<dbReference type="InterPro" id="IPR025110">
    <property type="entry name" value="AMP-bd_C"/>
</dbReference>
<dbReference type="Gene3D" id="3.30.559.30">
    <property type="entry name" value="Nonribosomal peptide synthetase, condensation domain"/>
    <property type="match status" value="3"/>
</dbReference>
<proteinExistence type="inferred from homology"/>
<evidence type="ECO:0000256" key="3">
    <source>
        <dbReference type="ARBA" id="ARBA00022450"/>
    </source>
</evidence>
<dbReference type="Gene3D" id="1.10.1200.10">
    <property type="entry name" value="ACP-like"/>
    <property type="match status" value="4"/>
</dbReference>
<evidence type="ECO:0000256" key="4">
    <source>
        <dbReference type="ARBA" id="ARBA00022553"/>
    </source>
</evidence>
<dbReference type="InterPro" id="IPR020806">
    <property type="entry name" value="PKS_PP-bd"/>
</dbReference>
<keyword evidence="7" id="KW-0511">Multifunctional enzyme</keyword>
<dbReference type="Pfam" id="PF00501">
    <property type="entry name" value="AMP-binding"/>
    <property type="match status" value="4"/>
</dbReference>
<comment type="cofactor">
    <cofactor evidence="1">
        <name>pantetheine 4'-phosphate</name>
        <dbReference type="ChEBI" id="CHEBI:47942"/>
    </cofactor>
</comment>
<comment type="caution">
    <text evidence="9">The sequence shown here is derived from an EMBL/GenBank/DDBJ whole genome shotgun (WGS) entry which is preliminary data.</text>
</comment>
<dbReference type="InterPro" id="IPR000873">
    <property type="entry name" value="AMP-dep_synth/lig_dom"/>
</dbReference>
<dbReference type="Gene3D" id="2.30.38.10">
    <property type="entry name" value="Luciferase, Domain 3"/>
    <property type="match status" value="3"/>
</dbReference>
<gene>
    <name evidence="9" type="ORF">J2Z22_001338</name>
</gene>
<dbReference type="InterPro" id="IPR045851">
    <property type="entry name" value="AMP-bd_C_sf"/>
</dbReference>
<dbReference type="InterPro" id="IPR009081">
    <property type="entry name" value="PP-bd_ACP"/>
</dbReference>
<dbReference type="Proteomes" id="UP001248709">
    <property type="component" value="Unassembled WGS sequence"/>
</dbReference>
<dbReference type="InterPro" id="IPR042099">
    <property type="entry name" value="ANL_N_sf"/>
</dbReference>
<dbReference type="RefSeq" id="WP_312000864.1">
    <property type="nucleotide sequence ID" value="NZ_JAUSUY010000004.1"/>
</dbReference>
<dbReference type="SUPFAM" id="SSF52777">
    <property type="entry name" value="CoA-dependent acyltransferases"/>
    <property type="match status" value="6"/>
</dbReference>
<dbReference type="InterPro" id="IPR006162">
    <property type="entry name" value="Ppantetheine_attach_site"/>
</dbReference>
<dbReference type="Pfam" id="PF00668">
    <property type="entry name" value="Condensation"/>
    <property type="match status" value="3"/>
</dbReference>
<dbReference type="PANTHER" id="PTHR45527:SF1">
    <property type="entry name" value="FATTY ACID SYNTHASE"/>
    <property type="match status" value="1"/>
</dbReference>
<dbReference type="Pfam" id="PF13193">
    <property type="entry name" value="AMP-binding_C"/>
    <property type="match status" value="3"/>
</dbReference>
<dbReference type="CDD" id="cd19531">
    <property type="entry name" value="LCL_NRPS-like"/>
    <property type="match status" value="3"/>
</dbReference>
<dbReference type="InterPro" id="IPR020845">
    <property type="entry name" value="AMP-binding_CS"/>
</dbReference>
<accession>A0ABU3H4R9</accession>
<dbReference type="CDD" id="cd12117">
    <property type="entry name" value="A_NRPS_Srf_like"/>
    <property type="match status" value="1"/>
</dbReference>
<sequence length="3783" mass="426628">MYIAASISSLVHVITEVSLSDNKAGITFVKGEHKESFMSYPELYSSAIRILHHMQELGMKKGDEIVFQLEDNEKFIKVFWSCLLGGMIPVPVTVGNNFEHKRKLFKIWGILNRPWLIADTASAASLKLNSESGEWTDLMKEIDGQTFLFEQLEGESAGRGKIYEAQPDDIAFIQFSSGSTGDPKGVILTHKNLMANIDAIISCAGITVHDSVFSWMPLTHDMGLIGGHLVPLRRNIRQYSMPTSVFSRNPILWINKVNEHRATLLSSPNFGYQYLLKFMERKSSRGRRTPIDWDLSCVRLIFNGAEPISSQACKDFIDVMHQYGLKPNVIFPVYGMAEAGLAVTFPPPQEEMVTLHLDRSSLVTGRRVTTLESGDSANSVSFVDLGFQVDQCRYRICDEENLLLQDEEIGYIQISGNNVTGGYYNNKQATEKAFTPDGWLITGDLGFSRKGRLTVTGRAKDIIIVNGQNYYPHDIERVAGEALGSAMIETAAFSVYNHADQQEDIMLAVLFRKSIEDFIPVERKLINHINMMMGLEIKSIIPVKQIPKTTSGKVQRYKFAEWYGSGEYDQLIQDMEQRILRLESGRAIASPTTETEAAVLFLFKESLKKEQLGINDNFFEFGGTSLKAASLIAMIQKEFGVVLPIREIFLNPTVKGIAALLESAGDGEYLIIERVEEKENYELSSAQKRIYLLSQMEATGTSYNLPAVMKCTGTIHVERFEKAIAALVQRHDILRTSFELIEGLPMQRVHQDVVFQVGHIDLGRMDLDRTINDLVRPFDLGKAPLFRVSLIRCSDDEHVMLFDFHHIISDGVSMGILFQELMGLYNGSEPAPIQFQYKDFCAWQRRYAAGNEMKEAGAYWLQQYRSQPTVLELPTDYSRPSVQCFEGDSIRFQVEKPLTEQLQKTASQEGATLFMTLLAAFNVLLARYTGQTDIIVGSPVAGRRHAGLESMMGMFVNTLALRNWPEGEKTFRYFLNEVKENFINAYEHQDYPFEELVEHLAIQRDWSRNPLFDVVFAMQNMEWQQLQLDQLKIEAYPWKAGTSKFDISLFAALDNDVLEFELEYSTRLFRTSRIKAMVAHFIHVLKEVSANPDLPISLIEVIPEEERQLLTYGFNNTAVQYPLDKSIHMLISEQAAKTPENTAVCCNGLCLTYGELNTRAHRLASILKERGIGTNDIVGIMLEPSVDMIIGILSVLNTGAAFLPIDPGYPAERVRFMLEDSQAALLLSQSAIREKGVYTGDVLCDIMELTNQEQIKTRTISEGRSTDLAYVIYTSGTTGLPKGVMVEHRSLVNMCHWQVDTFRITEQDKSSKYAGFAFDASIFEIFPYLISGASVHIVPEEIRLDPEALNNFFHTNGITISFLPTQLCEQFIQLENRSLRILLTGGDKLRTYYPRSYQVMNCYGPTENTVVTTYHPVTEWSENISIGRPISNTQVYILDGQHRLQPIGVAGELCIAGASLARGYLKRPELTSEKFVPNPFEAGTRMYKTGDLARWKADGTIEYLGRIDQQVKIRGNRVEIGEIEDILLKHAAVADAAVMAMEDHHNQKFLVAYVVARSEIISELLREYMAKALPDYMVPAWIIPIDHIPLNQNGKIDRKALPEPELEAASVYVAPVSHIEQKLAKLWQEVLGAGQVGLNDHFFKMGGHSLSVAMLASKIHKEFGANMPISELFKAAYLHEQARWLETAEKSLGSVIKKAAEADYYKTSSAQRRLFILSQLKGAGINYNMPQILDISGELDIEKFSSAFQKLVERHEALRTSFELKAGEVVQKIHHDVTLEISRFTGAEGQALNEIDSFIRPFDLNKAPLVRVGLLTRPDGSSQVLFDMHHIVSDGLSVSILIKEFISLYKGEALPEISRQYKDYSEWQAEFLNGEELKKQETYWLEQFAGELPALQLPADYQRPSVYSFEGDSLKFGIDRVWTDKLKSFAVNEEATLYMALLSAFYVLLHKYSGQEDIIIGSPVAGRNHGELDRVVGMFVNTIAIRNKPLPDMTFRQLLEEVKKSSLEALENQDYPFEELVEKLDLQRDLSRNPLFDIMFSLQNMNKGLMEADGVAFIPRGFKSKTAKFDITLIAEEQEDQLGFELEFCTKLFNNQTMERLARHFIQIVESVITDPDARLSDISMLSEAEVTEILYDFNHTRTEYPNDRTIAGLFEEQVERNPGCIALVYGDEQLTYQELNERANSLAWLLKSQGVQPDTPVGLMTRRSMQMVIAMLAILKSGGAYVPVDPDYPLDRVHYLLEDSGARLLLTTPEFIHAARDGMELVDLSDVSVYQGNRANLSTENKPNDLAYIIYTSGSTGKPKGVLVEHINVIRLVKSTNYASFTEKDRMLQIGAPVFDATTYEIWGALLNGARLHLVDKEDIIDPDKFSRILAEHQITSMFITAALFNQMAVHNGAMFSSVSNLLVGGETLSAKHINLVRNHCKDQALCNIYGPTENTTFSIFFRIDNDYGENIPIGKPISNSTAYIVDKNGCLQPIGVPGELWVGGDGVARGYLNRPELTADKFIPSPFVEGERIYKTGDLARWLPDGNIEFLGRIDQQVKIRGYRIETDEIAAVIQSYDSISEAVVVTSEDASNEKFLSAYIVSDMNLEESDLREYLAKVLPIYMIPSFLMQVDKIPLTHNGKVNKVELLQMKGTSIRGNQYQPPSNPTEEKLAEIWCDILGISQVGIRDNFFEVGGHSLTATVLVSRIHKECNVEIGLKDVFSSPTIQEMAILIHSAKNNNNYRVIKPVAAAHVQGDQFYPVSSAQRRMFLMSKMEESSITYNIPVAMVVDGEISLKQMKNVFTQLIRRHESLRTSFHMVDGDCMQKIHDQIECDVAYSEDGDRELGDPERIRAAVESFVVPFELEKAPLFRVSLIKLDHMKHVMLFDIHHIVADGVSMDILTKEFIALYTGQELSPPDIHYKDFVAWQHEALESGMISRQEKYWKDLFQGEIPVLNMPTTYPRPSRRSFRGDTLEFKLGGSLFGKLSELASKQGVTMYMLLLASFNVVLTKYTGQEDIVVGSPVAGRRHADLQSMIGMFVNTLSMRNAPAGNKTFAHFLEEVRENTLNAYENQDYQFEELVANLDLQRDLSRNPLFDVMFSLHSFGEDVFQAGGLTFTNFGIDNQISKFDLSLDAIHGDSHITCNVEYAVDLYSREMVERFIQHFIHALVQVTEHPDKQISEIEIMSGDEKTSILVGFNDTKLDYEKTKTLHQLFEERVQKQPDYPAVHFEGETLTYAELNSRANQLARRLRELGLQAGEMVPIMCERSIDMIVGILSVLKAGGAYLPIDPYYPVDRIVFMFEDSQARMLLTHSRYVNGIGFNGKLLLLDDKEWFNGDEGDLVNVTKPEDLAYVIYTSGSTGKPKGVMVEHRSVINLATWLSGMLALEGKRFLHMSNVSFDNSVEEIFPQLISGATVYMLSKEDSLDRNTFTSFVNKNQIQIVNLLPMTMKELLAGQGRIECLKHVMVGGDKLEESLKDQILSLGYTLTDHYGPTESTVDAIYTRCEANKAVIGKPISNTRVYIVDSYDKPVPVGVAGEICIAGDGLARGYLNRPELTCEKFVPNPFEEGQRMYRTGDLAYWTAEGETVYLGRVDNQVKIRGFRIELGEIEKQLLAHESVQNVIVMDRTDNQGRKYLCGYIVSGQELSISELRTHLLKVLPDYMIPAAFVILDRLPQTPNGKIDRKALPEPVESFSAGTTYVSPRNETEHTLVQIWAEVLSVPVQKIGIHDSFFDLGGNSIMIMQLTNLINDRFDTQCVRVTDLFNYTTVDEIAVHINSQLNKTEADQEEIIKFTF</sequence>
<keyword evidence="6" id="KW-0045">Antibiotic biosynthesis</keyword>
<dbReference type="SUPFAM" id="SSF47336">
    <property type="entry name" value="ACP-like"/>
    <property type="match status" value="4"/>
</dbReference>
<dbReference type="NCBIfam" id="TIGR01733">
    <property type="entry name" value="AA-adenyl-dom"/>
    <property type="match status" value="3"/>
</dbReference>
<evidence type="ECO:0000313" key="9">
    <source>
        <dbReference type="EMBL" id="MDT3425819.1"/>
    </source>
</evidence>
<dbReference type="SUPFAM" id="SSF56801">
    <property type="entry name" value="Acetyl-CoA synthetase-like"/>
    <property type="match status" value="4"/>
</dbReference>
<feature type="domain" description="Carrier" evidence="8">
    <location>
        <begin position="2649"/>
        <end position="2724"/>
    </location>
</feature>
<dbReference type="Gene3D" id="3.30.559.10">
    <property type="entry name" value="Chloramphenicol acetyltransferase-like domain"/>
    <property type="match status" value="3"/>
</dbReference>
<evidence type="ECO:0000256" key="7">
    <source>
        <dbReference type="ARBA" id="ARBA00023268"/>
    </source>
</evidence>
<dbReference type="Pfam" id="PF00550">
    <property type="entry name" value="PP-binding"/>
    <property type="match status" value="4"/>
</dbReference>
<name>A0ABU3H4R9_9BACL</name>